<sequence length="75" mass="8662">MEAHAHLFYLADQEIQKEEVKSSYDTEEKILKISNVLAYVVLIIWFRRMPVGNISEDLVQPFGRNHPMVDGICQG</sequence>
<accession>A0A8S0RVW9</accession>
<organism evidence="1 2">
    <name type="scientific">Olea europaea subsp. europaea</name>
    <dbReference type="NCBI Taxonomy" id="158383"/>
    <lineage>
        <taxon>Eukaryota</taxon>
        <taxon>Viridiplantae</taxon>
        <taxon>Streptophyta</taxon>
        <taxon>Embryophyta</taxon>
        <taxon>Tracheophyta</taxon>
        <taxon>Spermatophyta</taxon>
        <taxon>Magnoliopsida</taxon>
        <taxon>eudicotyledons</taxon>
        <taxon>Gunneridae</taxon>
        <taxon>Pentapetalae</taxon>
        <taxon>asterids</taxon>
        <taxon>lamiids</taxon>
        <taxon>Lamiales</taxon>
        <taxon>Oleaceae</taxon>
        <taxon>Oleeae</taxon>
        <taxon>Olea</taxon>
    </lineage>
</organism>
<name>A0A8S0RVW9_OLEEU</name>
<dbReference type="EMBL" id="CACTIH010003738">
    <property type="protein sequence ID" value="CAA2983632.1"/>
    <property type="molecule type" value="Genomic_DNA"/>
</dbReference>
<dbReference type="Proteomes" id="UP000594638">
    <property type="component" value="Unassembled WGS sequence"/>
</dbReference>
<gene>
    <name evidence="1" type="ORF">OLEA9_A093218</name>
</gene>
<evidence type="ECO:0000313" key="2">
    <source>
        <dbReference type="Proteomes" id="UP000594638"/>
    </source>
</evidence>
<dbReference type="OrthoDB" id="1192744at2759"/>
<evidence type="ECO:0000313" key="1">
    <source>
        <dbReference type="EMBL" id="CAA2983632.1"/>
    </source>
</evidence>
<dbReference type="AlphaFoldDB" id="A0A8S0RVW9"/>
<protein>
    <submittedName>
        <fullName evidence="1">GET1-like isoform X3</fullName>
    </submittedName>
</protein>
<keyword evidence="2" id="KW-1185">Reference proteome</keyword>
<reference evidence="1 2" key="1">
    <citation type="submission" date="2019-12" db="EMBL/GenBank/DDBJ databases">
        <authorList>
            <person name="Alioto T."/>
            <person name="Alioto T."/>
            <person name="Gomez Garrido J."/>
        </authorList>
    </citation>
    <scope>NUCLEOTIDE SEQUENCE [LARGE SCALE GENOMIC DNA]</scope>
</reference>
<comment type="caution">
    <text evidence="1">The sequence shown here is derived from an EMBL/GenBank/DDBJ whole genome shotgun (WGS) entry which is preliminary data.</text>
</comment>
<dbReference type="Gramene" id="OE9A093218T1">
    <property type="protein sequence ID" value="OE9A093218C1"/>
    <property type="gene ID" value="OE9A093218"/>
</dbReference>
<proteinExistence type="predicted"/>